<dbReference type="InterPro" id="IPR011008">
    <property type="entry name" value="Dimeric_a/b-barrel"/>
</dbReference>
<protein>
    <recommendedName>
        <fullName evidence="3">DUF1330 domain-containing protein</fullName>
    </recommendedName>
</protein>
<keyword evidence="2" id="KW-1185">Reference proteome</keyword>
<evidence type="ECO:0000313" key="1">
    <source>
        <dbReference type="EMBL" id="OFJ54874.1"/>
    </source>
</evidence>
<dbReference type="SUPFAM" id="SSF54909">
    <property type="entry name" value="Dimeric alpha+beta barrel"/>
    <property type="match status" value="1"/>
</dbReference>
<dbReference type="RefSeq" id="WP_070351956.1">
    <property type="nucleotide sequence ID" value="NZ_CP043474.1"/>
</dbReference>
<proteinExistence type="predicted"/>
<dbReference type="EMBL" id="MCHX01000008">
    <property type="protein sequence ID" value="OFJ54874.1"/>
    <property type="molecule type" value="Genomic_DNA"/>
</dbReference>
<name>A0A1E8QA33_9MYCO</name>
<comment type="caution">
    <text evidence="1">The sequence shown here is derived from an EMBL/GenBank/DDBJ whole genome shotgun (WGS) entry which is preliminary data.</text>
</comment>
<dbReference type="OrthoDB" id="3624550at2"/>
<evidence type="ECO:0000313" key="2">
    <source>
        <dbReference type="Proteomes" id="UP000178953"/>
    </source>
</evidence>
<sequence length="121" mass="13331">MSPFSRSDLDRFVAADPHGPVVMLNLLRFAPGGDETYRQYIERFDSSGVGERYGVTIVYGGAGHPSLVAGDGGDWDMVLLVRYPSRRHFVDMIGDPDYQEFEHLRAEAVSTAVLQPTVPAS</sequence>
<dbReference type="PANTHER" id="PTHR40257">
    <property type="match status" value="1"/>
</dbReference>
<organism evidence="1 2">
    <name type="scientific">Mycolicibacterium grossiae</name>
    <dbReference type="NCBI Taxonomy" id="1552759"/>
    <lineage>
        <taxon>Bacteria</taxon>
        <taxon>Bacillati</taxon>
        <taxon>Actinomycetota</taxon>
        <taxon>Actinomycetes</taxon>
        <taxon>Mycobacteriales</taxon>
        <taxon>Mycobacteriaceae</taxon>
        <taxon>Mycolicibacterium</taxon>
    </lineage>
</organism>
<dbReference type="AlphaFoldDB" id="A0A1E8QA33"/>
<dbReference type="PANTHER" id="PTHR40257:SF1">
    <property type="entry name" value="DUF1330 DOMAIN-CONTAINING PROTEIN"/>
    <property type="match status" value="1"/>
</dbReference>
<dbReference type="Gene3D" id="3.30.70.100">
    <property type="match status" value="1"/>
</dbReference>
<reference evidence="1 2" key="1">
    <citation type="submission" date="2016-09" db="EMBL/GenBank/DDBJ databases">
        <title>genome sequence of Mycobacterium sp. 739 SCH.</title>
        <authorList>
            <person name="Greninger A.L."/>
            <person name="Qin X."/>
            <person name="Jerome K."/>
            <person name="Vora S."/>
            <person name="Quinn K."/>
        </authorList>
    </citation>
    <scope>NUCLEOTIDE SEQUENCE [LARGE SCALE GENOMIC DNA]</scope>
    <source>
        <strain evidence="1 2">SCH</strain>
    </source>
</reference>
<gene>
    <name evidence="1" type="ORF">BEL07_04760</name>
</gene>
<dbReference type="Proteomes" id="UP000178953">
    <property type="component" value="Unassembled WGS sequence"/>
</dbReference>
<accession>A0A1E8QA33</accession>
<evidence type="ECO:0008006" key="3">
    <source>
        <dbReference type="Google" id="ProtNLM"/>
    </source>
</evidence>